<protein>
    <submittedName>
        <fullName evidence="1">Uncharacterized protein</fullName>
    </submittedName>
</protein>
<keyword evidence="2" id="KW-1185">Reference proteome</keyword>
<reference evidence="1" key="1">
    <citation type="submission" date="2020-06" db="EMBL/GenBank/DDBJ databases">
        <authorList>
            <consortium name="Plant Systems Biology data submission"/>
        </authorList>
    </citation>
    <scope>NUCLEOTIDE SEQUENCE</scope>
    <source>
        <strain evidence="1">D6</strain>
    </source>
</reference>
<accession>A0A9N8DZR1</accession>
<proteinExistence type="predicted"/>
<dbReference type="Proteomes" id="UP001153069">
    <property type="component" value="Unassembled WGS sequence"/>
</dbReference>
<dbReference type="AlphaFoldDB" id="A0A9N8DZR1"/>
<evidence type="ECO:0000313" key="2">
    <source>
        <dbReference type="Proteomes" id="UP001153069"/>
    </source>
</evidence>
<evidence type="ECO:0000313" key="1">
    <source>
        <dbReference type="EMBL" id="CAB9511881.1"/>
    </source>
</evidence>
<comment type="caution">
    <text evidence="1">The sequence shown here is derived from an EMBL/GenBank/DDBJ whole genome shotgun (WGS) entry which is preliminary data.</text>
</comment>
<organism evidence="1 2">
    <name type="scientific">Seminavis robusta</name>
    <dbReference type="NCBI Taxonomy" id="568900"/>
    <lineage>
        <taxon>Eukaryota</taxon>
        <taxon>Sar</taxon>
        <taxon>Stramenopiles</taxon>
        <taxon>Ochrophyta</taxon>
        <taxon>Bacillariophyta</taxon>
        <taxon>Bacillariophyceae</taxon>
        <taxon>Bacillariophycidae</taxon>
        <taxon>Naviculales</taxon>
        <taxon>Naviculaceae</taxon>
        <taxon>Seminavis</taxon>
    </lineage>
</organism>
<gene>
    <name evidence="1" type="ORF">SEMRO_508_G156681.1</name>
</gene>
<dbReference type="EMBL" id="CAICTM010000507">
    <property type="protein sequence ID" value="CAB9511881.1"/>
    <property type="molecule type" value="Genomic_DNA"/>
</dbReference>
<name>A0A9N8DZR1_9STRA</name>
<sequence>MGSTFSLCLDPLRYFLNTWVLEKQYPRLEDLCSLLASLTTTPRTNSGYSNEYPIHPPFGISTSSGVSFDSRWFAMPTGNLDCVKGAMKRLPKKMPASGTAKKCESSVFTIAKDTESVVMVLECSGNLSQKEIHSALWTN</sequence>